<sequence>MGFLLMRNVFLSGSKQALKCNAPNLDRGALVQQASPTTATRNILTTTRTALSTMVVALLLGSATAHAGEQFIVPLPADHALDFLEGIASDASCNNSFPSPNPDEPMNSVTDFVVRVAGSVIVIDHWEDGYEPVDLGVIASDPSQATQSTTRIYGDGLASNGAVPGVASNNNAGDVLTQGQVVVFRESFAIANLQSEIEVRGLSGRAEDGIDGSDRIFATETINVTRAQWAGSYPQESGTLFAGAFELFPQSQWGQSFTLPVGEDSGAAEFEWTGVTVMAANDNTDVSIDANGDGDFTDPGDVSTTIDAGETVEVLGRNDDGNVGVGMNQGAKIITSDIAQVNIVSGQECSTYASRWFTLFPDALLGSVYYEPVSTPAGAATKIYFYNPSTNDIIINWETTAGAQTPISVAAGESASQIIPNLTGAKFFTGTNATFGALTVTDEADTAHDWGHASTSNRLMGNIVQVGFAEGDDPSRDDLYSGIGENDAPVWMVADNPSDPTDTVIDICVDVAGDGGVNTDPNTGRDYDYLVSLNRLDSARLYDGGRDTPNNVPAHIDGDQTGMLVFVCDGSDAILAAAWGQDPNTASGAAPAVDVGTTVRSVSANIAFIGDTIFEDLDSDGVRDPGERGLPNVSVLIYPPAGVNLGNGPGQPLLTRTDYNGSYLFTKLVDGDYRIEVIAPSGFQQTYDPDVGGVCAGATCDSQSFPAIEDANGRLDQDFGYNNGVPLGQIGDTIYYDVNGNGIQEVGEAGISGVDVELCSDVPVSTPKAQDSFSPAAYNNNSADWASNWTETSDGGSATGGTIFIDSGELRLSGRFNTSVSIQRQVNLTGFSNPTLNFSWRPGVADYENTDRIRAQVSVNGGGFSTLRTFIGSDIEGTTGTESLPMPAAAAGSNNVVIRFLVDSDDYAFGGERLLIDNLAIVGDVTQNICETQTTDGNGLYLFTGKLPNNYTVEVLNPPAGYSNTDDPGGDANNTNQFTLTGSGGNLEQDFGYYIPGEVIGHVYLDTNGNGVQDVGEPNIPNLDVLITDSIGNLHIVETDANGDYSALVPPGVTQVDIDATDPQYPTGFIQTDGVDPSNVTAVAGATADAGDDGYFQGNIIGDTVFFDTDGNGTQGGGESGIPNRRVTLTPAAGVDIGAGPGNSIFQFTNPNGNYSFVGLPDGTYTVTVTPPSGYTQTADPDGGADSTSVVTVTGGVTNNAQDFGYQQNAVVPAGQIGDRIFGDSNGNGIQDAGELGLPGINVQICGDLDGNNGTANTCRIETTNANGDYLFGDELASVGGAANAADTALPATDAGEVYTVRVLNPPAGQTNTADPDNGLPNFSQLTLASGASDLDQDFGYSTFGTVTGHLYIDTNSNGQQDSGEPDLSNVDVLITDSNGATQVVSTNNLGNYSASVPAGTTTVDVDETDPQFPLNHIQTEGADPSAVTAVTGSSVSAGVDGYAPGGVIGDLVFFDSASGGTLGVYDLGIDTPIPGVTVTLTPPAGIDAGNGVGVPVTLVTDANGNYSFGSLRAGNYQVTVTQPNNTAQTVDPDESGVCTTCDSTSAVPLATGESRLDLDFGYTTDIPPGVCPIGVITFDEYPLATANSTTIFNSEYATGGADNTNSPLPAGYGFTISATGGTGQAVAYNTNSGTNGNDPDLEFSNTGNALIVQEGGNTGGVGEGGLVPDDVVGGRIIFDFETPLTEFSATLVDHEGNTAALIFTDTSTGVSVSVTHADLTNDGVAPVGPFEQDPTSCPAPADEVVCVMDNTITAAELAAFGGVILERFDRVEYQMEASGGIDDLNFTFDCGFGLIGDRIYEDTNGNGIQDVGEPGIPGIDVQICGDLDNDDLTPQSCRVETTDADGDYVFGDELAADGITLSANDTAIPATTGTEDYTITVLNPPANTFNSADPDGGNNSVAQLTFPGGVSNFDQDFGYASSLGDITGNVSQDNNGDGVGDANLSGVTVQLYTDPNGDGSPADGVLYEQTVTNGSGNYAFTDVPVGDYVLVEIDPAGLSSVNDVDATPDVGGDAVNASIVDSYLPVSLAAAEGVDADNNFVDAQTASLGGKVWLDEDLDGILDTEETGITSVTVQLLRAGVVVATTVTDTNGNYLFPNVLPGDYTVNVDDGTLPTGLSNTAGIGGVDPKAVTVESGDRIRNVNFGYIPAGVNRGAIGDRVWSDADGDGVQDPGEAGIAGVSLDLVDSSGAVVDTTTTNANGDYLFTDVALAADYIVVISPADTALSGYTPTVGPQSEGGYTSNPATLDAGLRVIMDLDFGFDSPVTNTVRDTVWFDEDGDGVLNDGSVQGADEPRIAGVTVDILNASGDVVATTKSDASGVVEFTGLPDGTYTLRITDQASKLTGLTGTTDEGVARVSDPVVVAGGQTVTDTSFGYNNPGLIAGTVYSDANSSADQDDNEAGFSDILVTLLEDTDGNGSYESTVSATRTNPDGSYAFDGLPPGDYRVVVTPPSGNNTEDPDGVQDDITDITLLVGESSVDNDFGYVDAALNPISGTVFLDTDKDGVEDSGEVGIPDITLELSVPSYAIIDGLLDINRDGVVDNTDDGSYLGQTIIDGRVDLNKDGNVDGSDDGVLNGVTIINSRFDADGNGSVNAANRPTDDLILPSEVISTTTTDANGDYSFTGLPDSAYTVSVTDDAALLTGYDITSGLDTLDAVVAGAPVTDVDFGYIREEATGSIAGEVWIDEDSDGTAANREYDLSDVDVHLCRAPIVAAGATFPDGVLRFQRYDVANTIASVDDIESLGTVSLDTTSASFELLPADVPDAAENYAYVYTGYFTAPSTGTYTFQTRSDDGSTLSIDGVVIVDNDGTHASAAVANTVDLNAGLHSIEVRFFERGGQSVFEVDYSLPGPVNLVDLGTATLSTIADFCDPTHPNFVATTTTDTKGEYIFRDLPPGQYVVDSDRNDIPFGLEETVDPTSPTSPVNLSEGEDVTDVDIGHEPTTVNGVASGVMSGFVWVDADNDGRYDTGEAPISGVTINVRDTAQATSAVGNQQGPVVYTTTTNADGSWMISDFSATGMLDTFLVEYVQSDIDTNAGVDLIDNQPTNLPLGDYNYSPVELLSDPDHNISFLDFGFVPVTSGSLGSIAGTIYSDADQNGDYLAATDGELQGVSLNLLDSAGNVVSTTVTGANGSYLFSGLRDDNYTVVVSDINNVTKDLNPLELIPTPIVISGGNDVVDQDAGFISDTDLFSIGSRFFFDTNNNGFSDDNEPGVPGVIIQCWLDADNSQTPGDASILSSSVVPQPGVDNLIRTVRTDKDGEYYCTSLPAGRYIVKVLDAGAYTEANGANVTENAGDNYAKHWSYALELGNAEPNYTADFGVVGNNSLSGTVVIEDAELVEPDDDGTLTVDELDATPGGVSPDSPAAGVTVELYVEQNDAFIKLTETVTDAAGDYTFGNLPDGNYRVEVITNGSPIDGYGQTGDPDLAGEAQPEARVCDTPTAALCDNRSPAYGLSGGTALNDIDFAYQRNFTTTPVTMNFFSATRNGAIVEFNWETSNEVGHAGFQVYERGAEEWVLLNDTLIIGTPGHVLSTRSYTFQANTEAKWFALVDVSNQEEVVAHGPFRVGEEYGANMVTPEAFDWSGIELSEPNVDDVRSVIDRRIQDLLRSGEYDDLADEPSVESTAESE</sequence>
<dbReference type="EMBL" id="QNRT01000001">
    <property type="protein sequence ID" value="RBP53172.1"/>
    <property type="molecule type" value="Genomic_DNA"/>
</dbReference>
<dbReference type="OrthoDB" id="5619324at2"/>
<dbReference type="Gene3D" id="2.60.120.380">
    <property type="match status" value="1"/>
</dbReference>
<name>A0A395JS57_9GAMM</name>
<dbReference type="SUPFAM" id="SSF117074">
    <property type="entry name" value="Hypothetical protein PA1324"/>
    <property type="match status" value="20"/>
</dbReference>
<dbReference type="InterPro" id="IPR013783">
    <property type="entry name" value="Ig-like_fold"/>
</dbReference>
<organism evidence="5 6">
    <name type="scientific">Arenicella xantha</name>
    <dbReference type="NCBI Taxonomy" id="644221"/>
    <lineage>
        <taxon>Bacteria</taxon>
        <taxon>Pseudomonadati</taxon>
        <taxon>Pseudomonadota</taxon>
        <taxon>Gammaproteobacteria</taxon>
        <taxon>Arenicellales</taxon>
        <taxon>Arenicellaceae</taxon>
        <taxon>Arenicella</taxon>
    </lineage>
</organism>
<dbReference type="GO" id="GO:0005576">
    <property type="term" value="C:extracellular region"/>
    <property type="evidence" value="ECO:0007669"/>
    <property type="project" value="UniProtKB-SubCell"/>
</dbReference>
<accession>A0A395JS57</accession>
<gene>
    <name evidence="5" type="ORF">DFR28_101557</name>
</gene>
<dbReference type="PANTHER" id="PTHR23303:SF15">
    <property type="entry name" value="COLOSSIN-A"/>
    <property type="match status" value="1"/>
</dbReference>
<comment type="subcellular location">
    <subcellularLocation>
        <location evidence="1">Secreted</location>
    </subcellularLocation>
</comment>
<dbReference type="Proteomes" id="UP000253083">
    <property type="component" value="Unassembled WGS sequence"/>
</dbReference>
<dbReference type="InterPro" id="IPR033764">
    <property type="entry name" value="Sdr_B"/>
</dbReference>
<dbReference type="Pfam" id="PF07691">
    <property type="entry name" value="PA14"/>
    <property type="match status" value="1"/>
</dbReference>
<keyword evidence="6" id="KW-1185">Reference proteome</keyword>
<evidence type="ECO:0000256" key="2">
    <source>
        <dbReference type="ARBA" id="ARBA00022525"/>
    </source>
</evidence>
<dbReference type="SMART" id="SM00758">
    <property type="entry name" value="PA14"/>
    <property type="match status" value="1"/>
</dbReference>
<dbReference type="Pfam" id="PF17210">
    <property type="entry name" value="SdrD_B"/>
    <property type="match status" value="11"/>
</dbReference>
<dbReference type="PROSITE" id="PS51820">
    <property type="entry name" value="PA14"/>
    <property type="match status" value="1"/>
</dbReference>
<dbReference type="PANTHER" id="PTHR23303">
    <property type="entry name" value="CARBOXYPEPTIDASE REGULATORY REGION-CONTAINING"/>
    <property type="match status" value="1"/>
</dbReference>
<dbReference type="InterPro" id="IPR051417">
    <property type="entry name" value="SDr/BOS_complex"/>
</dbReference>
<dbReference type="Gene3D" id="2.60.40.10">
    <property type="entry name" value="Immunoglobulins"/>
    <property type="match status" value="19"/>
</dbReference>
<evidence type="ECO:0000313" key="5">
    <source>
        <dbReference type="EMBL" id="RBP53172.1"/>
    </source>
</evidence>
<keyword evidence="3" id="KW-0732">Signal</keyword>
<reference evidence="5 6" key="1">
    <citation type="submission" date="2018-06" db="EMBL/GenBank/DDBJ databases">
        <title>Genomic Encyclopedia of Type Strains, Phase IV (KMG-IV): sequencing the most valuable type-strain genomes for metagenomic binning, comparative biology and taxonomic classification.</title>
        <authorList>
            <person name="Goeker M."/>
        </authorList>
    </citation>
    <scope>NUCLEOTIDE SEQUENCE [LARGE SCALE GENOMIC DNA]</scope>
    <source>
        <strain evidence="5 6">DSM 24032</strain>
    </source>
</reference>
<keyword evidence="2" id="KW-0964">Secreted</keyword>
<dbReference type="InParanoid" id="A0A395JS57"/>
<proteinExistence type="predicted"/>
<comment type="caution">
    <text evidence="5">The sequence shown here is derived from an EMBL/GenBank/DDBJ whole genome shotgun (WGS) entry which is preliminary data.</text>
</comment>
<dbReference type="InterPro" id="IPR011658">
    <property type="entry name" value="PA14_dom"/>
</dbReference>
<feature type="domain" description="PA14" evidence="4">
    <location>
        <begin position="2720"/>
        <end position="2862"/>
    </location>
</feature>
<evidence type="ECO:0000259" key="4">
    <source>
        <dbReference type="PROSITE" id="PS51820"/>
    </source>
</evidence>
<protein>
    <submittedName>
        <fullName evidence="5">SdrD B-like protein</fullName>
    </submittedName>
</protein>
<dbReference type="InterPro" id="IPR037524">
    <property type="entry name" value="PA14/GLEYA"/>
</dbReference>
<dbReference type="SUPFAM" id="SSF56988">
    <property type="entry name" value="Anthrax protective antigen"/>
    <property type="match status" value="1"/>
</dbReference>
<evidence type="ECO:0000313" key="6">
    <source>
        <dbReference type="Proteomes" id="UP000253083"/>
    </source>
</evidence>
<evidence type="ECO:0000256" key="3">
    <source>
        <dbReference type="ARBA" id="ARBA00022729"/>
    </source>
</evidence>
<evidence type="ECO:0000256" key="1">
    <source>
        <dbReference type="ARBA" id="ARBA00004613"/>
    </source>
</evidence>